<keyword evidence="5 7" id="KW-1133">Transmembrane helix</keyword>
<comment type="caution">
    <text evidence="8">The sequence shown here is derived from an EMBL/GenBank/DDBJ whole genome shotgun (WGS) entry which is preliminary data.</text>
</comment>
<evidence type="ECO:0000313" key="9">
    <source>
        <dbReference type="Proteomes" id="UP000661077"/>
    </source>
</evidence>
<evidence type="ECO:0000256" key="1">
    <source>
        <dbReference type="ARBA" id="ARBA00004651"/>
    </source>
</evidence>
<feature type="transmembrane region" description="Helical" evidence="7">
    <location>
        <begin position="6"/>
        <end position="27"/>
    </location>
</feature>
<comment type="similarity">
    <text evidence="2 7">Belongs to the UPF0056 (MarC) family.</text>
</comment>
<dbReference type="PANTHER" id="PTHR33508">
    <property type="entry name" value="UPF0056 MEMBRANE PROTEIN YHCE"/>
    <property type="match status" value="1"/>
</dbReference>
<dbReference type="NCBIfam" id="NF008010">
    <property type="entry name" value="PRK10739.1"/>
    <property type="match status" value="1"/>
</dbReference>
<comment type="subcellular location">
    <subcellularLocation>
        <location evidence="1 7">Cell membrane</location>
        <topology evidence="1 7">Multi-pass membrane protein</topology>
    </subcellularLocation>
</comment>
<evidence type="ECO:0000256" key="3">
    <source>
        <dbReference type="ARBA" id="ARBA00022475"/>
    </source>
</evidence>
<keyword evidence="4 7" id="KW-0812">Transmembrane</keyword>
<dbReference type="InterPro" id="IPR002771">
    <property type="entry name" value="Multi_antbiot-R_MarC"/>
</dbReference>
<feature type="transmembrane region" description="Helical" evidence="7">
    <location>
        <begin position="100"/>
        <end position="122"/>
    </location>
</feature>
<accession>A0ABS1WUI1</accession>
<feature type="transmembrane region" description="Helical" evidence="7">
    <location>
        <begin position="170"/>
        <end position="191"/>
    </location>
</feature>
<evidence type="ECO:0000256" key="5">
    <source>
        <dbReference type="ARBA" id="ARBA00022989"/>
    </source>
</evidence>
<dbReference type="NCBIfam" id="TIGR00427">
    <property type="entry name" value="NAAT family transporter"/>
    <property type="match status" value="1"/>
</dbReference>
<dbReference type="RefSeq" id="WP_203166631.1">
    <property type="nucleotide sequence ID" value="NZ_JAEVLS010000002.1"/>
</dbReference>
<sequence length="195" mass="21399">MDILSAVITLWLIMDPLGNVPVFLAVLKRVPPERRRKILIRECLIAYAVLVFFMLVGERALALLQIQQETISMAGGIVLFLIALRMIFPQHGGFDDSGDGEPLVVPLAIPLIAGPSTLATLLLLRGTAESMFELWLATTIAWSATAAILIAAPFFYRALGDRGLTAMERLMGMVLVMISVQMFLNGVATFMEHSR</sequence>
<organism evidence="8 9">
    <name type="scientific">Steroidobacter gossypii</name>
    <dbReference type="NCBI Taxonomy" id="2805490"/>
    <lineage>
        <taxon>Bacteria</taxon>
        <taxon>Pseudomonadati</taxon>
        <taxon>Pseudomonadota</taxon>
        <taxon>Gammaproteobacteria</taxon>
        <taxon>Steroidobacterales</taxon>
        <taxon>Steroidobacteraceae</taxon>
        <taxon>Steroidobacter</taxon>
    </lineage>
</organism>
<keyword evidence="9" id="KW-1185">Reference proteome</keyword>
<dbReference type="PANTHER" id="PTHR33508:SF10">
    <property type="entry name" value="UPF0056 INNER MEMBRANE PROTEIN YHGN"/>
    <property type="match status" value="1"/>
</dbReference>
<keyword evidence="3" id="KW-1003">Cell membrane</keyword>
<dbReference type="EMBL" id="JAEVLS010000002">
    <property type="protein sequence ID" value="MBM0104635.1"/>
    <property type="molecule type" value="Genomic_DNA"/>
</dbReference>
<feature type="transmembrane region" description="Helical" evidence="7">
    <location>
        <begin position="134"/>
        <end position="158"/>
    </location>
</feature>
<evidence type="ECO:0000313" key="8">
    <source>
        <dbReference type="EMBL" id="MBM0104635.1"/>
    </source>
</evidence>
<name>A0ABS1WUI1_9GAMM</name>
<evidence type="ECO:0000256" key="6">
    <source>
        <dbReference type="ARBA" id="ARBA00023136"/>
    </source>
</evidence>
<keyword evidence="6 7" id="KW-0472">Membrane</keyword>
<reference evidence="8 9" key="1">
    <citation type="journal article" date="2021" name="Int. J. Syst. Evol. Microbiol.">
        <title>Steroidobacter gossypii sp. nov., isolated from soil of cotton cropping field.</title>
        <authorList>
            <person name="Huang R."/>
            <person name="Yang S."/>
            <person name="Zhen C."/>
            <person name="Liu W."/>
        </authorList>
    </citation>
    <scope>NUCLEOTIDE SEQUENCE [LARGE SCALE GENOMIC DNA]</scope>
    <source>
        <strain evidence="8 9">S1-65</strain>
    </source>
</reference>
<feature type="transmembrane region" description="Helical" evidence="7">
    <location>
        <begin position="39"/>
        <end position="64"/>
    </location>
</feature>
<dbReference type="Proteomes" id="UP000661077">
    <property type="component" value="Unassembled WGS sequence"/>
</dbReference>
<evidence type="ECO:0000256" key="2">
    <source>
        <dbReference type="ARBA" id="ARBA00009784"/>
    </source>
</evidence>
<proteinExistence type="inferred from homology"/>
<evidence type="ECO:0000256" key="7">
    <source>
        <dbReference type="RuleBase" id="RU362048"/>
    </source>
</evidence>
<evidence type="ECO:0000256" key="4">
    <source>
        <dbReference type="ARBA" id="ARBA00022692"/>
    </source>
</evidence>
<feature type="transmembrane region" description="Helical" evidence="7">
    <location>
        <begin position="70"/>
        <end position="88"/>
    </location>
</feature>
<protein>
    <recommendedName>
        <fullName evidence="7">UPF0056 membrane protein</fullName>
    </recommendedName>
</protein>
<dbReference type="Pfam" id="PF01914">
    <property type="entry name" value="MarC"/>
    <property type="match status" value="1"/>
</dbReference>
<gene>
    <name evidence="8" type="ORF">JM946_07750</name>
</gene>